<evidence type="ECO:0000313" key="4">
    <source>
        <dbReference type="Proteomes" id="UP000007350"/>
    </source>
</evidence>
<evidence type="ECO:0000256" key="1">
    <source>
        <dbReference type="SAM" id="MobiDB-lite"/>
    </source>
</evidence>
<comment type="caution">
    <text evidence="3">The sequence shown here is derived from an EMBL/GenBank/DDBJ whole genome shotgun (WGS) entry which is preliminary data.</text>
</comment>
<dbReference type="OrthoDB" id="250024at2759"/>
<dbReference type="AlphaFoldDB" id="K2NMV5"/>
<accession>K2NMV5</accession>
<name>K2NMV5_TRYCR</name>
<organism evidence="3 4">
    <name type="scientific">Trypanosoma cruzi marinkellei</name>
    <dbReference type="NCBI Taxonomy" id="85056"/>
    <lineage>
        <taxon>Eukaryota</taxon>
        <taxon>Discoba</taxon>
        <taxon>Euglenozoa</taxon>
        <taxon>Kinetoplastea</taxon>
        <taxon>Metakinetoplastina</taxon>
        <taxon>Trypanosomatida</taxon>
        <taxon>Trypanosomatidae</taxon>
        <taxon>Trypanosoma</taxon>
        <taxon>Schizotrypanum</taxon>
    </lineage>
</organism>
<dbReference type="EMBL" id="AHKC01012375">
    <property type="protein sequence ID" value="EKF30187.1"/>
    <property type="molecule type" value="Genomic_DNA"/>
</dbReference>
<evidence type="ECO:0000256" key="2">
    <source>
        <dbReference type="SAM" id="Phobius"/>
    </source>
</evidence>
<feature type="compositionally biased region" description="Basic and acidic residues" evidence="1">
    <location>
        <begin position="76"/>
        <end position="85"/>
    </location>
</feature>
<reference evidence="3 4" key="1">
    <citation type="journal article" date="2012" name="BMC Genomics">
        <title>Comparative genomic analysis of human infective Trypanosoma cruzi lineages with the bat-restricted subspecies T. cruzi marinkellei.</title>
        <authorList>
            <person name="Franzen O."/>
            <person name="Talavera-Lopez C."/>
            <person name="Ochaya S."/>
            <person name="Butler C.E."/>
            <person name="Messenger L.A."/>
            <person name="Lewis M.D."/>
            <person name="Llewellyn M.S."/>
            <person name="Marinkelle C.J."/>
            <person name="Tyler K.M."/>
            <person name="Miles M.A."/>
            <person name="Andersson B."/>
        </authorList>
    </citation>
    <scope>NUCLEOTIDE SEQUENCE [LARGE SCALE GENOMIC DNA]</scope>
    <source>
        <strain evidence="3 4">B7</strain>
    </source>
</reference>
<gene>
    <name evidence="3" type="ORF">MOQ_006010</name>
</gene>
<feature type="transmembrane region" description="Helical" evidence="2">
    <location>
        <begin position="642"/>
        <end position="666"/>
    </location>
</feature>
<keyword evidence="2" id="KW-0472">Membrane</keyword>
<keyword evidence="2" id="KW-1133">Transmembrane helix</keyword>
<keyword evidence="2" id="KW-0812">Transmembrane</keyword>
<feature type="compositionally biased region" description="Basic and acidic residues" evidence="1">
    <location>
        <begin position="39"/>
        <end position="59"/>
    </location>
</feature>
<feature type="region of interest" description="Disordered" evidence="1">
    <location>
        <begin position="458"/>
        <end position="499"/>
    </location>
</feature>
<feature type="compositionally biased region" description="Polar residues" evidence="1">
    <location>
        <begin position="570"/>
        <end position="594"/>
    </location>
</feature>
<feature type="region of interest" description="Disordered" evidence="1">
    <location>
        <begin position="1"/>
        <end position="210"/>
    </location>
</feature>
<feature type="compositionally biased region" description="Basic residues" evidence="1">
    <location>
        <begin position="29"/>
        <end position="38"/>
    </location>
</feature>
<dbReference type="Proteomes" id="UP000007350">
    <property type="component" value="Unassembled WGS sequence"/>
</dbReference>
<protein>
    <submittedName>
        <fullName evidence="3">Uncharacterized protein</fullName>
    </submittedName>
</protein>
<feature type="compositionally biased region" description="Polar residues" evidence="1">
    <location>
        <begin position="60"/>
        <end position="71"/>
    </location>
</feature>
<proteinExistence type="predicted"/>
<feature type="compositionally biased region" description="Polar residues" evidence="1">
    <location>
        <begin position="9"/>
        <end position="20"/>
    </location>
</feature>
<keyword evidence="4" id="KW-1185">Reference proteome</keyword>
<feature type="region of interest" description="Disordered" evidence="1">
    <location>
        <begin position="563"/>
        <end position="600"/>
    </location>
</feature>
<feature type="compositionally biased region" description="Low complexity" evidence="1">
    <location>
        <begin position="189"/>
        <end position="204"/>
    </location>
</feature>
<feature type="compositionally biased region" description="Basic and acidic residues" evidence="1">
    <location>
        <begin position="478"/>
        <end position="494"/>
    </location>
</feature>
<sequence>MNGGGVNNPVDQNTATNGSVANLKEAKKGQKKKKKPSKRGAEKQQTEDGIRSLVERDVNTQDTTHTVTSTGLKRLSHNEDVKRSSSLDPITEIQCEAGVAARNRTKGVKPPDSSCTLISIGGTNLDEEKSDEKRRAGHNVSSDGKSEKWTAAAASDRKEFKGKSLPPKVASPPSLSPAWILHPRGIEPKQFQQQQQKQQQQRQRQTGRSLLTEDELSVFAGLAILEGNSACGDDNDGSVAYEDESVVVCPFRLVGSCVKGQHTEREMLSSDTIHSHLMSLAGLVHELRTEQRITEKECQKLHVRLESQKITIERLERYILAQSPAFGKFLEKEATSPHEISTQVSRTDAGKHLKGNILPGSILQPAQDRLVPTKPEMKPLSNSKLHIKGESSSELVRRKTSVETPAFEPCKAVATKKKGESVGYEGNRHGSVKYMAEELGTPVDLSRAALDLSQLNATGGASKHRANRPASGKQQQHQKQELSDLRGHKGRAQDDNYGGAVGVVDDSRGDVLSPIPTVVGLQDNDVSSNDEVVLAVASSVHTSGGAVQLPASGKRRTAISKVLPGKHNGKQNGTRENSTKRSIQGNSHSFGSSNEKTKRHGKNLHCVNSVWEEAHLSVLRPDPKKFLEFEQRRLWYRKVCRFTLYLFFIVIIFFMCFTCSFFFGVFA</sequence>
<evidence type="ECO:0000313" key="3">
    <source>
        <dbReference type="EMBL" id="EKF30187.1"/>
    </source>
</evidence>